<dbReference type="SUPFAM" id="SSF140663">
    <property type="entry name" value="TTHA0068-like"/>
    <property type="match status" value="1"/>
</dbReference>
<reference evidence="2 3" key="1">
    <citation type="submission" date="2014-02" db="EMBL/GenBank/DDBJ databases">
        <title>The small core and large imbalanced accessory genome model reveals a collaborative survival strategy of Sorangium cellulosum strains in nature.</title>
        <authorList>
            <person name="Han K."/>
            <person name="Peng R."/>
            <person name="Blom J."/>
            <person name="Li Y.-Z."/>
        </authorList>
    </citation>
    <scope>NUCLEOTIDE SEQUENCE [LARGE SCALE GENOMIC DNA]</scope>
    <source>
        <strain evidence="2 3">So0157-25</strain>
    </source>
</reference>
<feature type="compositionally biased region" description="Basic and acidic residues" evidence="1">
    <location>
        <begin position="108"/>
        <end position="119"/>
    </location>
</feature>
<name>A0A150P183_SORCE</name>
<dbReference type="Gene3D" id="1.10.3450.10">
    <property type="entry name" value="TTHA0068-like"/>
    <property type="match status" value="1"/>
</dbReference>
<protein>
    <recommendedName>
        <fullName evidence="4">DUF309 domain-containing protein</fullName>
    </recommendedName>
</protein>
<dbReference type="InterPro" id="IPR005500">
    <property type="entry name" value="DUF309"/>
</dbReference>
<dbReference type="Proteomes" id="UP000075420">
    <property type="component" value="Unassembled WGS sequence"/>
</dbReference>
<feature type="compositionally biased region" description="Low complexity" evidence="1">
    <location>
        <begin position="128"/>
        <end position="143"/>
    </location>
</feature>
<evidence type="ECO:0000313" key="2">
    <source>
        <dbReference type="EMBL" id="KYF48704.1"/>
    </source>
</evidence>
<comment type="caution">
    <text evidence="2">The sequence shown here is derived from an EMBL/GenBank/DDBJ whole genome shotgun (WGS) entry which is preliminary data.</text>
</comment>
<dbReference type="InterPro" id="IPR023203">
    <property type="entry name" value="TTHA0068_sf"/>
</dbReference>
<sequence length="143" mass="15378">MRSPDPELDAIVQSGLEAYSAGLFFEAHERWEVGWREERHPARKAFLQGLILVAAAMHKLTRMKSPSGAVRLLRKAHARLEGVPEGMGGLKVGLLSDDVLRAASAIERRAREGETERDASVLPRMELAGEGASSAPGGARPGA</sequence>
<evidence type="ECO:0000313" key="3">
    <source>
        <dbReference type="Proteomes" id="UP000075420"/>
    </source>
</evidence>
<accession>A0A150P183</accession>
<dbReference type="Pfam" id="PF03745">
    <property type="entry name" value="DUF309"/>
    <property type="match status" value="1"/>
</dbReference>
<proteinExistence type="predicted"/>
<evidence type="ECO:0000256" key="1">
    <source>
        <dbReference type="SAM" id="MobiDB-lite"/>
    </source>
</evidence>
<gene>
    <name evidence="2" type="ORF">BE08_28200</name>
</gene>
<dbReference type="AlphaFoldDB" id="A0A150P183"/>
<feature type="region of interest" description="Disordered" evidence="1">
    <location>
        <begin position="108"/>
        <end position="143"/>
    </location>
</feature>
<evidence type="ECO:0008006" key="4">
    <source>
        <dbReference type="Google" id="ProtNLM"/>
    </source>
</evidence>
<dbReference type="EMBL" id="JELY01003465">
    <property type="protein sequence ID" value="KYF48704.1"/>
    <property type="molecule type" value="Genomic_DNA"/>
</dbReference>
<organism evidence="2 3">
    <name type="scientific">Sorangium cellulosum</name>
    <name type="common">Polyangium cellulosum</name>
    <dbReference type="NCBI Taxonomy" id="56"/>
    <lineage>
        <taxon>Bacteria</taxon>
        <taxon>Pseudomonadati</taxon>
        <taxon>Myxococcota</taxon>
        <taxon>Polyangia</taxon>
        <taxon>Polyangiales</taxon>
        <taxon>Polyangiaceae</taxon>
        <taxon>Sorangium</taxon>
    </lineage>
</organism>